<dbReference type="AlphaFoldDB" id="A0A645IVZ7"/>
<comment type="caution">
    <text evidence="1">The sequence shown here is derived from an EMBL/GenBank/DDBJ whole genome shotgun (WGS) entry which is preliminary data.</text>
</comment>
<sequence>MHAVLIFAGSGSHPHTAILNNQLVSFAPRLFHHNYLVFRKRGLGVKGAVQVYPYQVSSPGLRKNQQENGQQH</sequence>
<name>A0A645IVZ7_9ZZZZ</name>
<reference evidence="1" key="1">
    <citation type="submission" date="2019-08" db="EMBL/GenBank/DDBJ databases">
        <authorList>
            <person name="Kucharzyk K."/>
            <person name="Murdoch R.W."/>
            <person name="Higgins S."/>
            <person name="Loffler F."/>
        </authorList>
    </citation>
    <scope>NUCLEOTIDE SEQUENCE</scope>
</reference>
<accession>A0A645IVZ7</accession>
<organism evidence="1">
    <name type="scientific">bioreactor metagenome</name>
    <dbReference type="NCBI Taxonomy" id="1076179"/>
    <lineage>
        <taxon>unclassified sequences</taxon>
        <taxon>metagenomes</taxon>
        <taxon>ecological metagenomes</taxon>
    </lineage>
</organism>
<dbReference type="EMBL" id="VSSQ01125046">
    <property type="protein sequence ID" value="MPN55595.1"/>
    <property type="molecule type" value="Genomic_DNA"/>
</dbReference>
<proteinExistence type="predicted"/>
<evidence type="ECO:0000313" key="1">
    <source>
        <dbReference type="EMBL" id="MPN55595.1"/>
    </source>
</evidence>
<gene>
    <name evidence="1" type="ORF">SDC9_203279</name>
</gene>
<protein>
    <submittedName>
        <fullName evidence="1">Uncharacterized protein</fullName>
    </submittedName>
</protein>